<organism evidence="3 4">
    <name type="scientific">Macrostomum lignano</name>
    <dbReference type="NCBI Taxonomy" id="282301"/>
    <lineage>
        <taxon>Eukaryota</taxon>
        <taxon>Metazoa</taxon>
        <taxon>Spiralia</taxon>
        <taxon>Lophotrochozoa</taxon>
        <taxon>Platyhelminthes</taxon>
        <taxon>Rhabditophora</taxon>
        <taxon>Macrostomorpha</taxon>
        <taxon>Macrostomida</taxon>
        <taxon>Macrostomidae</taxon>
        <taxon>Macrostomum</taxon>
    </lineage>
</organism>
<dbReference type="InterPro" id="IPR050187">
    <property type="entry name" value="Lipid_Phosphate_FormReg"/>
</dbReference>
<dbReference type="AlphaFoldDB" id="A0A1I8FYN5"/>
<dbReference type="SUPFAM" id="SSF111331">
    <property type="entry name" value="NAD kinase/diacylglycerol kinase-like"/>
    <property type="match status" value="1"/>
</dbReference>
<name>A0A1I8FYN5_9PLAT</name>
<dbReference type="WBParaSite" id="maker-uti_cns_0000372-snap-gene-0.10-mRNA-1">
    <property type="protein sequence ID" value="maker-uti_cns_0000372-snap-gene-0.10-mRNA-1"/>
    <property type="gene ID" value="maker-uti_cns_0000372-snap-gene-0.10"/>
</dbReference>
<reference evidence="4" key="1">
    <citation type="submission" date="2016-11" db="UniProtKB">
        <authorList>
            <consortium name="WormBaseParasite"/>
        </authorList>
    </citation>
    <scope>IDENTIFICATION</scope>
</reference>
<dbReference type="InterPro" id="IPR001206">
    <property type="entry name" value="Diacylglycerol_kinase_cat_dom"/>
</dbReference>
<dbReference type="PANTHER" id="PTHR12358:SF54">
    <property type="entry name" value="SPHINGOSINE KINASE RELATED PROTEIN"/>
    <property type="match status" value="1"/>
</dbReference>
<feature type="compositionally biased region" description="Low complexity" evidence="1">
    <location>
        <begin position="701"/>
        <end position="712"/>
    </location>
</feature>
<dbReference type="GO" id="GO:0001727">
    <property type="term" value="F:lipid kinase activity"/>
    <property type="evidence" value="ECO:0007669"/>
    <property type="project" value="TreeGrafter"/>
</dbReference>
<dbReference type="Pfam" id="PF00781">
    <property type="entry name" value="DAGK_cat"/>
    <property type="match status" value="1"/>
</dbReference>
<feature type="compositionally biased region" description="Polar residues" evidence="1">
    <location>
        <begin position="713"/>
        <end position="722"/>
    </location>
</feature>
<proteinExistence type="predicted"/>
<feature type="compositionally biased region" description="Polar residues" evidence="1">
    <location>
        <begin position="642"/>
        <end position="654"/>
    </location>
</feature>
<dbReference type="Gene3D" id="2.60.200.40">
    <property type="match status" value="1"/>
</dbReference>
<feature type="compositionally biased region" description="Basic residues" evidence="1">
    <location>
        <begin position="686"/>
        <end position="700"/>
    </location>
</feature>
<dbReference type="GO" id="GO:0016020">
    <property type="term" value="C:membrane"/>
    <property type="evidence" value="ECO:0007669"/>
    <property type="project" value="GOC"/>
</dbReference>
<dbReference type="InterPro" id="IPR016064">
    <property type="entry name" value="NAD/diacylglycerol_kinase_sf"/>
</dbReference>
<feature type="domain" description="DAGKc" evidence="2">
    <location>
        <begin position="166"/>
        <end position="302"/>
    </location>
</feature>
<accession>A0A1I8FYN5</accession>
<dbReference type="PANTHER" id="PTHR12358">
    <property type="entry name" value="SPHINGOSINE KINASE"/>
    <property type="match status" value="1"/>
</dbReference>
<dbReference type="Gene3D" id="3.40.50.10330">
    <property type="entry name" value="Probable inorganic polyphosphate/atp-NAD kinase, domain 1"/>
    <property type="match status" value="1"/>
</dbReference>
<dbReference type="GO" id="GO:0006665">
    <property type="term" value="P:sphingolipid metabolic process"/>
    <property type="evidence" value="ECO:0007669"/>
    <property type="project" value="TreeGrafter"/>
</dbReference>
<evidence type="ECO:0000259" key="2">
    <source>
        <dbReference type="PROSITE" id="PS50146"/>
    </source>
</evidence>
<sequence length="789" mass="85148">MSLPVPVDDFKPPKKVAPIVKQPRRRQISDEESDETDLHAIVEGCCKGVSVTVSLKNGILIWQQVGRKTSGVAAKLPSGLVKLDKQPATIRIPLCDVISVVADSLDEGLTNDDARLTIVARRPVDGAIQGRWCLWERTMAPLLSSFQVAKRWTGRANGALLHRCPQFFQRVGLLINSSTTTDWSINRVLLPILKRFNIDIDARIDASDAKQLATLAARSVTELSDLDSLLVVGGDGTVRLLCASLLSTRQKLPPLCILPSGRHSDIARSLMGGPKADFETALVHLLAGSTRKINCSRVLSGSAPGSLALPIGWFFNASLGLPTAALARLNRHLLFPDTKYDRALASVIAKPDFRPVSGTLRLQLAPASGGDPSDGQTCLPGCSVCKAESERQRSSTDDLVDCDASDVSGWQCDFSDPVREFDPLDSSNCSSALSAQLSRVRPSQSDATVDSAPIGEPVVESDGWLTISGEFLWIGVYSLSGRSGFCPGGLSPRCHANDGSLDVVLLRLPVSRLTDDEARKRLSKIAATEFAAALCGGSSWGSHLSIDYVSCYRCKTVRFQQSTEPQRQHTDGQHAENPIRSSTEDSIKLNETTTHGGSDRESTELRRRRQFQRSPSQLADVLCGDDDEIGEDGASSNGGGTTLSSDETAPSHTKLTPAADSAVHRDSSLTDEEESAKEQADLQLHQKTKKTKKSWHRRLAALKPAKLLQTTAGSSPRHSSSPAGGAHGKDKSAAFRSAEPALATATQDLRTEMSRWNFDYSEVELDDEVEFRCYSDALEIYCPAPGSAS</sequence>
<feature type="region of interest" description="Disordered" evidence="1">
    <location>
        <begin position="562"/>
        <end position="740"/>
    </location>
</feature>
<evidence type="ECO:0000313" key="4">
    <source>
        <dbReference type="WBParaSite" id="maker-uti_cns_0000372-snap-gene-0.10-mRNA-1"/>
    </source>
</evidence>
<dbReference type="PROSITE" id="PS50146">
    <property type="entry name" value="DAGK"/>
    <property type="match status" value="1"/>
</dbReference>
<evidence type="ECO:0000256" key="1">
    <source>
        <dbReference type="SAM" id="MobiDB-lite"/>
    </source>
</evidence>
<protein>
    <submittedName>
        <fullName evidence="4">DAGKc domain-containing protein</fullName>
    </submittedName>
</protein>
<evidence type="ECO:0000313" key="3">
    <source>
        <dbReference type="Proteomes" id="UP000095280"/>
    </source>
</evidence>
<dbReference type="Proteomes" id="UP000095280">
    <property type="component" value="Unplaced"/>
</dbReference>
<keyword evidence="3" id="KW-1185">Reference proteome</keyword>
<dbReference type="InterPro" id="IPR017438">
    <property type="entry name" value="ATP-NAD_kinase_N"/>
</dbReference>